<name>A0AAV7T830_PLEWA</name>
<reference evidence="1" key="1">
    <citation type="journal article" date="2022" name="bioRxiv">
        <title>Sequencing and chromosome-scale assembly of the giantPleurodeles waltlgenome.</title>
        <authorList>
            <person name="Brown T."/>
            <person name="Elewa A."/>
            <person name="Iarovenko S."/>
            <person name="Subramanian E."/>
            <person name="Araus A.J."/>
            <person name="Petzold A."/>
            <person name="Susuki M."/>
            <person name="Suzuki K.-i.T."/>
            <person name="Hayashi T."/>
            <person name="Toyoda A."/>
            <person name="Oliveira C."/>
            <person name="Osipova E."/>
            <person name="Leigh N.D."/>
            <person name="Simon A."/>
            <person name="Yun M.H."/>
        </authorList>
    </citation>
    <scope>NUCLEOTIDE SEQUENCE</scope>
    <source>
        <strain evidence="1">20211129_DDA</strain>
        <tissue evidence="1">Liver</tissue>
    </source>
</reference>
<evidence type="ECO:0000313" key="2">
    <source>
        <dbReference type="Proteomes" id="UP001066276"/>
    </source>
</evidence>
<evidence type="ECO:0000313" key="1">
    <source>
        <dbReference type="EMBL" id="KAJ1172565.1"/>
    </source>
</evidence>
<dbReference type="Proteomes" id="UP001066276">
    <property type="component" value="Chromosome 4_1"/>
</dbReference>
<organism evidence="1 2">
    <name type="scientific">Pleurodeles waltl</name>
    <name type="common">Iberian ribbed newt</name>
    <dbReference type="NCBI Taxonomy" id="8319"/>
    <lineage>
        <taxon>Eukaryota</taxon>
        <taxon>Metazoa</taxon>
        <taxon>Chordata</taxon>
        <taxon>Craniata</taxon>
        <taxon>Vertebrata</taxon>
        <taxon>Euteleostomi</taxon>
        <taxon>Amphibia</taxon>
        <taxon>Batrachia</taxon>
        <taxon>Caudata</taxon>
        <taxon>Salamandroidea</taxon>
        <taxon>Salamandridae</taxon>
        <taxon>Pleurodelinae</taxon>
        <taxon>Pleurodeles</taxon>
    </lineage>
</organism>
<gene>
    <name evidence="1" type="ORF">NDU88_004410</name>
</gene>
<sequence length="79" mass="8815">MRIRGVHDIGPGHRNSDMINLPPTCYPYIVIMINVPPLPEGSAESSNQLMNKVLHWLQARSIFPISAANQILLTPDQIL</sequence>
<dbReference type="AlphaFoldDB" id="A0AAV7T830"/>
<proteinExistence type="predicted"/>
<protein>
    <submittedName>
        <fullName evidence="1">Uncharacterized protein</fullName>
    </submittedName>
</protein>
<feature type="non-terminal residue" evidence="1">
    <location>
        <position position="79"/>
    </location>
</feature>
<comment type="caution">
    <text evidence="1">The sequence shown here is derived from an EMBL/GenBank/DDBJ whole genome shotgun (WGS) entry which is preliminary data.</text>
</comment>
<dbReference type="EMBL" id="JANPWB010000007">
    <property type="protein sequence ID" value="KAJ1172565.1"/>
    <property type="molecule type" value="Genomic_DNA"/>
</dbReference>
<accession>A0AAV7T830</accession>
<keyword evidence="2" id="KW-1185">Reference proteome</keyword>